<dbReference type="EC" id="2.3.2.27" evidence="9"/>
<proteinExistence type="inferred from homology"/>
<evidence type="ECO:0000256" key="6">
    <source>
        <dbReference type="ARBA" id="ARBA00022833"/>
    </source>
</evidence>
<dbReference type="InterPro" id="IPR055194">
    <property type="entry name" value="UBR1-like_WH"/>
</dbReference>
<dbReference type="GO" id="GO:0000151">
    <property type="term" value="C:ubiquitin ligase complex"/>
    <property type="evidence" value="ECO:0007669"/>
    <property type="project" value="TreeGrafter"/>
</dbReference>
<dbReference type="SUPFAM" id="SSF46785">
    <property type="entry name" value="Winged helix' DNA-binding domain"/>
    <property type="match status" value="1"/>
</dbReference>
<protein>
    <recommendedName>
        <fullName evidence="9">E3 ubiquitin-protein ligase</fullName>
        <ecNumber evidence="9">2.3.2.27</ecNumber>
    </recommendedName>
</protein>
<keyword evidence="2 9" id="KW-0808">Transferase</keyword>
<keyword evidence="6 9" id="KW-0862">Zinc</keyword>
<dbReference type="RefSeq" id="XP_022628981.1">
    <property type="nucleotide sequence ID" value="XM_022771815.1"/>
</dbReference>
<accession>A0A0C7N856</accession>
<dbReference type="Pfam" id="PF22960">
    <property type="entry name" value="WHD_UBR1"/>
    <property type="match status" value="1"/>
</dbReference>
<dbReference type="InterPro" id="IPR039164">
    <property type="entry name" value="UBR1-like"/>
</dbReference>
<evidence type="ECO:0000256" key="3">
    <source>
        <dbReference type="ARBA" id="ARBA00022723"/>
    </source>
</evidence>
<evidence type="ECO:0000256" key="4">
    <source>
        <dbReference type="ARBA" id="ARBA00022771"/>
    </source>
</evidence>
<evidence type="ECO:0000256" key="5">
    <source>
        <dbReference type="ARBA" id="ARBA00022786"/>
    </source>
</evidence>
<evidence type="ECO:0000256" key="9">
    <source>
        <dbReference type="RuleBase" id="RU366018"/>
    </source>
</evidence>
<organism evidence="11 12">
    <name type="scientific">Lachancea lanzarotensis</name>
    <dbReference type="NCBI Taxonomy" id="1245769"/>
    <lineage>
        <taxon>Eukaryota</taxon>
        <taxon>Fungi</taxon>
        <taxon>Dikarya</taxon>
        <taxon>Ascomycota</taxon>
        <taxon>Saccharomycotina</taxon>
        <taxon>Saccharomycetes</taxon>
        <taxon>Saccharomycetales</taxon>
        <taxon>Saccharomycetaceae</taxon>
        <taxon>Lachancea</taxon>
    </lineage>
</organism>
<dbReference type="SMART" id="SM00396">
    <property type="entry name" value="ZnF_UBR1"/>
    <property type="match status" value="1"/>
</dbReference>
<reference evidence="11 12" key="1">
    <citation type="submission" date="2014-12" db="EMBL/GenBank/DDBJ databases">
        <authorList>
            <person name="Neuveglise Cecile"/>
        </authorList>
    </citation>
    <scope>NUCLEOTIDE SEQUENCE [LARGE SCALE GENOMIC DNA]</scope>
    <source>
        <strain evidence="11 12">CBS 12615</strain>
    </source>
</reference>
<feature type="zinc finger region" description="UBR-type" evidence="8">
    <location>
        <begin position="96"/>
        <end position="176"/>
    </location>
</feature>
<dbReference type="CDD" id="cd19670">
    <property type="entry name" value="UBR-box_UBR1_2_3"/>
    <property type="match status" value="1"/>
</dbReference>
<dbReference type="Gene3D" id="2.10.110.30">
    <property type="match status" value="1"/>
</dbReference>
<dbReference type="Proteomes" id="UP000054304">
    <property type="component" value="Unassembled WGS sequence"/>
</dbReference>
<dbReference type="InterPro" id="IPR003126">
    <property type="entry name" value="Znf_UBR"/>
</dbReference>
<dbReference type="UniPathway" id="UPA00143"/>
<dbReference type="InterPro" id="IPR044046">
    <property type="entry name" value="E3_ligase_UBR-like_C"/>
</dbReference>
<name>A0A0C7N856_9SACH</name>
<sequence>MALEERPVREFLLSLPRLAGESYNEAVSYLVWQTLEQCVADGICSVNWSSKRAVFESRNWQTGTFMSLQLPPNWRDAFFKNVDYLSDESSNGHRGSSCSRICNSPETVFYCFDCTRNPLYEICSECFDPQQHVGHRYTSRLVTRPEGRLCHCGDTSVLSAANETYEGSFRCRNAANNVPFPLDYENNSDPNLISVLEQMLDYIIDTTVYFKELSGDPERTVLVHDNGVAITHGDEYVLQLNGNECNWQIKDLAIKISLILNKPLEYGLMMTEILQRGDSSVVLVRSANLAKLEEVRDAFAAESIHLQIRSTSDMFMEKLVDELTNILYILCARSPSLRLKISLRVALCGIWESGLCSTKYTPDVFSSFTPKISLLGGFVVPYEQRTTFPWFKPWKFPDSEDKKHDPSILRIMGLYDKRLQDASSHGLTTRYGLLEGSRFQNLLVQGSELLPNIWKCRLLKIVSCVFTIIDDSRNCIAAQYIDIYSNLLYSTVESDPAGHKLSIMCSLSQLIFQIPHVANMIIPSGFIERVLQVAFTLMSFPPHDLIECPPVPLYRDFKLPKDAIKNKRSVICFKDIYLVFSTNTVAEILLSSETILNCMIKCFAAFSNVLPLTRETSEHVEFENFEFSSYYFYFSSVLVMVDGFTRNICLLEDCDTRSNIVHHFLSMAAEKEFELLRASGHGTSRVSSTERVQEAVLGLKVCKETIYDTTAGVIDFEVGTTPQTFFNPMSYFFKFVTLWSQCGRYEPLKYSLHQCIRLENIFADKRQIIWMCESALSTLVLLAQIMSGYWVRNGSPIQHQARMYTKYSMREFTYFSDIYMLQLAMSIGDPGDFFVTYLSRWGLKQWAEGMPYGDYPDIEITTSMVDNCFLLLIHLFSEIRNPAMKSSIEGFEMTMQAELAHALCFKNSTYSELLNVIPEHVTKHPAFDLYLNDMAQYTPPTETMDAGIYCLKEDYWSLVDPYFLGYSSSKRYEAEKLIRSKAAMRMKCEYSQTFIPAKECASKLSSSTFCKLYQISGTDVFGQFIKKTLDHITNLNNDVLLGKVTHVIHLSIVNNVAGFSSTFWKEFEPESSLNKSIASILYSLLSIDDFINEHGKIREIFRCLVENAPHVDVIAFLSKQTPSLDLGLLHGPMKCDKKKDEGMEMRKQLAKSKRLKLMRRIAKQQQKFLANNQVSLDHKMSSSCHQDPHEDDSLLPELMCVFCKMGKEDSCFVFFSFVEKNICGQLFCENATIGEESGLTVNSNTTFHKSTETGPLIRTCGHGCHESCLVSHMKSIRTVHNHITKNVPSELGFSLLFCPLCSSLSNSFLPYIPPHCKSASIDNPHTGRLLKSCYKSTMILDRLFHNEKSATSPHTDVISRLEANTIKNAEVASRFSRKIKEFDGAYGGFLTTQHMVSLRLLSDMKTFLLLASKSKQVEPVNSLLTLHLLNTLDEPTESFVTALRTKFQSPQNLSSSDTGVTKHYFDHVKHWFFQDVLFLARNRHRICGVSSRKALNCCSSALSSLSDRQELENFSALLDFLSSLLGVEINDKYASGLERALSLLRSSMTVRMRRVSVLMYLQGFSKASKVNNCDTDFNCLDSVLRFCGMCTFGQLLTSINKGIKIEGAPVDDSKRRNDGFGGFRARLTLCSFDKNPLIELPDSYSQLWKISCNSYLPRNKREEIAICLFCGARVRVQNPVALQSYSIGECTDHCLHHCPSTSGYGCFLLILSNTVYLAYGHRGTFYQAPFLNQHGETDEDYRNGAPVFLSRERYLHLSQDVVLGNMIPHLVYRLTDNSSDLGGWESM</sequence>
<dbReference type="GO" id="GO:1990305">
    <property type="term" value="C:RAD6-UBR2 ubiquitin ligase complex"/>
    <property type="evidence" value="ECO:0007669"/>
    <property type="project" value="EnsemblFungi"/>
</dbReference>
<dbReference type="GO" id="GO:0034620">
    <property type="term" value="P:cellular response to unfolded protein"/>
    <property type="evidence" value="ECO:0007669"/>
    <property type="project" value="EnsemblFungi"/>
</dbReference>
<evidence type="ECO:0000256" key="1">
    <source>
        <dbReference type="ARBA" id="ARBA00000900"/>
    </source>
</evidence>
<evidence type="ECO:0000313" key="12">
    <source>
        <dbReference type="Proteomes" id="UP000054304"/>
    </source>
</evidence>
<feature type="domain" description="UBR-type" evidence="10">
    <location>
        <begin position="96"/>
        <end position="176"/>
    </location>
</feature>
<dbReference type="GO" id="GO:0071596">
    <property type="term" value="P:ubiquitin-dependent protein catabolic process via the N-end rule pathway"/>
    <property type="evidence" value="ECO:0007669"/>
    <property type="project" value="UniProtKB-UniRule"/>
</dbReference>
<dbReference type="HOGENOM" id="CLU_004097_0_0_1"/>
<keyword evidence="4 9" id="KW-0863">Zinc-finger</keyword>
<dbReference type="GO" id="GO:0000209">
    <property type="term" value="P:protein polyubiquitination"/>
    <property type="evidence" value="ECO:0007669"/>
    <property type="project" value="EnsemblFungi"/>
</dbReference>
<dbReference type="Pfam" id="PF18995">
    <property type="entry name" value="PRT6_C"/>
    <property type="match status" value="1"/>
</dbReference>
<evidence type="ECO:0000256" key="7">
    <source>
        <dbReference type="ARBA" id="ARBA00046341"/>
    </source>
</evidence>
<dbReference type="EMBL" id="LN736365">
    <property type="protein sequence ID" value="CEP62758.1"/>
    <property type="molecule type" value="Genomic_DNA"/>
</dbReference>
<dbReference type="PROSITE" id="PS51157">
    <property type="entry name" value="ZF_UBR"/>
    <property type="match status" value="1"/>
</dbReference>
<evidence type="ECO:0000259" key="10">
    <source>
        <dbReference type="PROSITE" id="PS51157"/>
    </source>
</evidence>
<gene>
    <name evidence="11" type="ORF">LALA0_S06e03114g</name>
</gene>
<dbReference type="GO" id="GO:0005737">
    <property type="term" value="C:cytoplasm"/>
    <property type="evidence" value="ECO:0007669"/>
    <property type="project" value="TreeGrafter"/>
</dbReference>
<dbReference type="GeneID" id="34686233"/>
<dbReference type="GO" id="GO:1990304">
    <property type="term" value="C:MUB1-RAD6-UBR2 ubiquitin ligase complex"/>
    <property type="evidence" value="ECO:0007669"/>
    <property type="project" value="EnsemblFungi"/>
</dbReference>
<evidence type="ECO:0000256" key="8">
    <source>
        <dbReference type="PROSITE-ProRule" id="PRU00508"/>
    </source>
</evidence>
<comment type="pathway">
    <text evidence="9">Protein modification; protein ubiquitination.</text>
</comment>
<dbReference type="GO" id="GO:0061630">
    <property type="term" value="F:ubiquitin protein ligase activity"/>
    <property type="evidence" value="ECO:0007669"/>
    <property type="project" value="UniProtKB-UniRule"/>
</dbReference>
<dbReference type="InterPro" id="IPR036390">
    <property type="entry name" value="WH_DNA-bd_sf"/>
</dbReference>
<comment type="catalytic activity">
    <reaction evidence="1 9">
        <text>S-ubiquitinyl-[E2 ubiquitin-conjugating enzyme]-L-cysteine + [acceptor protein]-L-lysine = [E2 ubiquitin-conjugating enzyme]-L-cysteine + N(6)-ubiquitinyl-[acceptor protein]-L-lysine.</text>
        <dbReference type="EC" id="2.3.2.27"/>
    </reaction>
</comment>
<keyword evidence="5 9" id="KW-0833">Ubl conjugation pathway</keyword>
<keyword evidence="12" id="KW-1185">Reference proteome</keyword>
<dbReference type="Pfam" id="PF02207">
    <property type="entry name" value="zf-UBR"/>
    <property type="match status" value="1"/>
</dbReference>
<dbReference type="PANTHER" id="PTHR21497:SF24">
    <property type="entry name" value="E3 UBIQUITIN-PROTEIN LIGASE UBR1"/>
    <property type="match status" value="1"/>
</dbReference>
<dbReference type="GO" id="GO:0008270">
    <property type="term" value="F:zinc ion binding"/>
    <property type="evidence" value="ECO:0007669"/>
    <property type="project" value="UniProtKB-UniRule"/>
</dbReference>
<comment type="function">
    <text evidence="9">Ubiquitin ligase protein which is a component of the N-end rule pathway. Recognizes and binds to proteins bearing specific N-terminal residues that are destabilizing according to the N-end rule, leading to their ubiquitination and subsequent degradation.</text>
</comment>
<dbReference type="OrthoDB" id="26387at2759"/>
<comment type="similarity">
    <text evidence="7 9">Belongs to the E3 ubiquitin-protein ligase UBR1-like family.</text>
</comment>
<dbReference type="GO" id="GO:0071629">
    <property type="term" value="P:cytoplasm protein quality control by the ubiquitin-proteasome system"/>
    <property type="evidence" value="ECO:0007669"/>
    <property type="project" value="EnsemblFungi"/>
</dbReference>
<dbReference type="PANTHER" id="PTHR21497">
    <property type="entry name" value="UBIQUITIN LIGASE E3 ALPHA-RELATED"/>
    <property type="match status" value="1"/>
</dbReference>
<evidence type="ECO:0000313" key="11">
    <source>
        <dbReference type="EMBL" id="CEP62758.1"/>
    </source>
</evidence>
<keyword evidence="3 9" id="KW-0479">Metal-binding</keyword>
<evidence type="ECO:0000256" key="2">
    <source>
        <dbReference type="ARBA" id="ARBA00022679"/>
    </source>
</evidence>
<dbReference type="STRING" id="1245769.A0A0C7N856"/>